<proteinExistence type="predicted"/>
<sequence length="236" mass="26343">MQDPAEPKPRIASKCPISQCQIMLTETALLDHLLSEHKGLDLKSVEAGEKAFLSFRESIFPYGQPVCMGVLLYGGKGTRARPAQTGLVHRNSILSTSYAAYEKHLPVLVMGCKTHLTDMLADDEIPSEIYNDICQRRDAAQDGSDQEKDIFVLWLIGPSTTRPVHGEVTLSDVDRIIVRGCRMQMRDFKDFLQPKSFLCEGVDYLMVNRGGMSLMTRNGDEAVEMEVCIDEGKTEI</sequence>
<name>A0ABM1YHY7_AEDAL</name>
<dbReference type="RefSeq" id="XP_019557825.3">
    <property type="nucleotide sequence ID" value="XM_019702280.3"/>
</dbReference>
<dbReference type="InterPro" id="IPR031732">
    <property type="entry name" value="DUF4729"/>
</dbReference>
<evidence type="ECO:0000259" key="1">
    <source>
        <dbReference type="Pfam" id="PF15866"/>
    </source>
</evidence>
<accession>A0ABM1YHY7</accession>
<evidence type="ECO:0000313" key="3">
    <source>
        <dbReference type="Proteomes" id="UP000069940"/>
    </source>
</evidence>
<dbReference type="Proteomes" id="UP000069940">
    <property type="component" value="Unassembled WGS sequence"/>
</dbReference>
<reference evidence="3" key="1">
    <citation type="journal article" date="2015" name="Proc. Natl. Acad. Sci. U.S.A.">
        <title>Genome sequence of the Asian Tiger mosquito, Aedes albopictus, reveals insights into its biology, genetics, and evolution.</title>
        <authorList>
            <person name="Chen X.G."/>
            <person name="Jiang X."/>
            <person name="Gu J."/>
            <person name="Xu M."/>
            <person name="Wu Y."/>
            <person name="Deng Y."/>
            <person name="Zhang C."/>
            <person name="Bonizzoni M."/>
            <person name="Dermauw W."/>
            <person name="Vontas J."/>
            <person name="Armbruster P."/>
            <person name="Huang X."/>
            <person name="Yang Y."/>
            <person name="Zhang H."/>
            <person name="He W."/>
            <person name="Peng H."/>
            <person name="Liu Y."/>
            <person name="Wu K."/>
            <person name="Chen J."/>
            <person name="Lirakis M."/>
            <person name="Topalis P."/>
            <person name="Van Leeuwen T."/>
            <person name="Hall A.B."/>
            <person name="Jiang X."/>
            <person name="Thorpe C."/>
            <person name="Mueller R.L."/>
            <person name="Sun C."/>
            <person name="Waterhouse R.M."/>
            <person name="Yan G."/>
            <person name="Tu Z.J."/>
            <person name="Fang X."/>
            <person name="James A.A."/>
        </authorList>
    </citation>
    <scope>NUCLEOTIDE SEQUENCE [LARGE SCALE GENOMIC DNA]</scope>
    <source>
        <strain evidence="3">Foshan</strain>
    </source>
</reference>
<feature type="domain" description="DUF4729" evidence="1">
    <location>
        <begin position="14"/>
        <end position="218"/>
    </location>
</feature>
<keyword evidence="3" id="KW-1185">Reference proteome</keyword>
<protein>
    <recommendedName>
        <fullName evidence="1">DUF4729 domain-containing protein</fullName>
    </recommendedName>
</protein>
<dbReference type="GeneID" id="109426745"/>
<dbReference type="EnsemblMetazoa" id="AALFPA23_009326.R12812">
    <property type="protein sequence ID" value="AALFPA23_009326.P12812"/>
    <property type="gene ID" value="AALFPA23_009326"/>
</dbReference>
<organism evidence="2 3">
    <name type="scientific">Aedes albopictus</name>
    <name type="common">Asian tiger mosquito</name>
    <name type="synonym">Stegomyia albopicta</name>
    <dbReference type="NCBI Taxonomy" id="7160"/>
    <lineage>
        <taxon>Eukaryota</taxon>
        <taxon>Metazoa</taxon>
        <taxon>Ecdysozoa</taxon>
        <taxon>Arthropoda</taxon>
        <taxon>Hexapoda</taxon>
        <taxon>Insecta</taxon>
        <taxon>Pterygota</taxon>
        <taxon>Neoptera</taxon>
        <taxon>Endopterygota</taxon>
        <taxon>Diptera</taxon>
        <taxon>Nematocera</taxon>
        <taxon>Culicoidea</taxon>
        <taxon>Culicidae</taxon>
        <taxon>Culicinae</taxon>
        <taxon>Aedini</taxon>
        <taxon>Aedes</taxon>
        <taxon>Stegomyia</taxon>
    </lineage>
</organism>
<evidence type="ECO:0000313" key="2">
    <source>
        <dbReference type="EnsemblMetazoa" id="AALFPA23_009326.P12812"/>
    </source>
</evidence>
<reference evidence="2" key="2">
    <citation type="submission" date="2025-05" db="UniProtKB">
        <authorList>
            <consortium name="EnsemblMetazoa"/>
        </authorList>
    </citation>
    <scope>IDENTIFICATION</scope>
    <source>
        <strain evidence="2">Foshan</strain>
    </source>
</reference>
<dbReference type="Pfam" id="PF15866">
    <property type="entry name" value="DUF4729"/>
    <property type="match status" value="1"/>
</dbReference>